<dbReference type="Gene3D" id="3.50.50.60">
    <property type="entry name" value="FAD/NAD(P)-binding domain"/>
    <property type="match status" value="2"/>
</dbReference>
<dbReference type="Proteomes" id="UP000275401">
    <property type="component" value="Unassembled WGS sequence"/>
</dbReference>
<dbReference type="InterPro" id="IPR023753">
    <property type="entry name" value="FAD/NAD-binding_dom"/>
</dbReference>
<dbReference type="EMBL" id="RIBZ01000046">
    <property type="protein sequence ID" value="RNG36081.1"/>
    <property type="molecule type" value="Genomic_DNA"/>
</dbReference>
<dbReference type="PANTHER" id="PTHR48105">
    <property type="entry name" value="THIOREDOXIN REDUCTASE 1-RELATED-RELATED"/>
    <property type="match status" value="1"/>
</dbReference>
<dbReference type="GO" id="GO:0004791">
    <property type="term" value="F:thioredoxin-disulfide reductase (NADPH) activity"/>
    <property type="evidence" value="ECO:0007669"/>
    <property type="project" value="UniProtKB-EC"/>
</dbReference>
<organism evidence="5 6">
    <name type="scientific">Streptomyces botrytidirepellens</name>
    <dbReference type="NCBI Taxonomy" id="2486417"/>
    <lineage>
        <taxon>Bacteria</taxon>
        <taxon>Bacillati</taxon>
        <taxon>Actinomycetota</taxon>
        <taxon>Actinomycetes</taxon>
        <taxon>Kitasatosporales</taxon>
        <taxon>Streptomycetaceae</taxon>
        <taxon>Streptomyces</taxon>
    </lineage>
</organism>
<dbReference type="PRINTS" id="PR00368">
    <property type="entry name" value="FADPNR"/>
</dbReference>
<keyword evidence="2" id="KW-0560">Oxidoreductase</keyword>
<proteinExistence type="predicted"/>
<dbReference type="InterPro" id="IPR050097">
    <property type="entry name" value="Ferredoxin-NADP_redctase_2"/>
</dbReference>
<dbReference type="InterPro" id="IPR036188">
    <property type="entry name" value="FAD/NAD-bd_sf"/>
</dbReference>
<keyword evidence="1" id="KW-0285">Flavoprotein</keyword>
<protein>
    <submittedName>
        <fullName evidence="5">NAD(P)/FAD-dependent oxidoreductase</fullName>
    </submittedName>
</protein>
<evidence type="ECO:0000259" key="4">
    <source>
        <dbReference type="Pfam" id="PF07992"/>
    </source>
</evidence>
<evidence type="ECO:0000313" key="5">
    <source>
        <dbReference type="EMBL" id="RNG36081.1"/>
    </source>
</evidence>
<dbReference type="SUPFAM" id="SSF51905">
    <property type="entry name" value="FAD/NAD(P)-binding domain"/>
    <property type="match status" value="1"/>
</dbReference>
<dbReference type="PRINTS" id="PR00469">
    <property type="entry name" value="PNDRDTASEII"/>
</dbReference>
<evidence type="ECO:0000256" key="2">
    <source>
        <dbReference type="ARBA" id="ARBA00023002"/>
    </source>
</evidence>
<name>A0A3M8X525_9ACTN</name>
<comment type="caution">
    <text evidence="5">The sequence shown here is derived from an EMBL/GenBank/DDBJ whole genome shotgun (WGS) entry which is preliminary data.</text>
</comment>
<feature type="domain" description="FAD/NAD(P)-binding" evidence="4">
    <location>
        <begin position="2"/>
        <end position="275"/>
    </location>
</feature>
<evidence type="ECO:0000256" key="3">
    <source>
        <dbReference type="ARBA" id="ARBA00048132"/>
    </source>
</evidence>
<accession>A0A3M8X525</accession>
<gene>
    <name evidence="5" type="ORF">EEJ42_03325</name>
</gene>
<evidence type="ECO:0000313" key="6">
    <source>
        <dbReference type="Proteomes" id="UP000275401"/>
    </source>
</evidence>
<keyword evidence="6" id="KW-1185">Reference proteome</keyword>
<evidence type="ECO:0000256" key="1">
    <source>
        <dbReference type="ARBA" id="ARBA00022630"/>
    </source>
</evidence>
<reference evidence="5 6" key="1">
    <citation type="submission" date="2018-11" db="EMBL/GenBank/DDBJ databases">
        <title>The Potential of Streptomyces as Biocontrol Agents against the Tomato grey mould, Botrytis cinerea (Gray mold) Frontiers in Microbiology.</title>
        <authorList>
            <person name="Li D."/>
        </authorList>
    </citation>
    <scope>NUCLEOTIDE SEQUENCE [LARGE SCALE GENOMIC DNA]</scope>
    <source>
        <strain evidence="5 6">NEAU-LD23</strain>
    </source>
</reference>
<dbReference type="RefSeq" id="WP_123098531.1">
    <property type="nucleotide sequence ID" value="NZ_RIBZ01000046.1"/>
</dbReference>
<dbReference type="AlphaFoldDB" id="A0A3M8X525"/>
<sequence>MYDVLVVGGGPAGLNAALVSGRQCRRVLLVDSGRPRNAPAAEMHMFLSRDGFSPVELRKLGREELSAYPGVEMVEDAVTSLVPTGGGFEATLSGGATHRARKVVLATGQVDLVDGVEGLAERFGRGVFHCPFCHGWETRGKTLAVIGRELPQVMLALYVKDRFSDDVVVCTDGHPVPEQAADKLAAAGIEVRETPLARIEGEEDALRLVFADGEVLERQAVYHRAPTRQHSALAEHLGCTLLPDGCVRVDEFQRTSVAGVYAAGDTARMEALPDAVTFVIAGAADGARAAVWIDQELFREDAGLGG</sequence>
<dbReference type="Pfam" id="PF07992">
    <property type="entry name" value="Pyr_redox_2"/>
    <property type="match status" value="1"/>
</dbReference>
<comment type="catalytic activity">
    <reaction evidence="3">
        <text>[thioredoxin]-dithiol + NADP(+) = [thioredoxin]-disulfide + NADPH + H(+)</text>
        <dbReference type="Rhea" id="RHEA:20345"/>
        <dbReference type="Rhea" id="RHEA-COMP:10698"/>
        <dbReference type="Rhea" id="RHEA-COMP:10700"/>
        <dbReference type="ChEBI" id="CHEBI:15378"/>
        <dbReference type="ChEBI" id="CHEBI:29950"/>
        <dbReference type="ChEBI" id="CHEBI:50058"/>
        <dbReference type="ChEBI" id="CHEBI:57783"/>
        <dbReference type="ChEBI" id="CHEBI:58349"/>
        <dbReference type="EC" id="1.8.1.9"/>
    </reaction>
</comment>